<proteinExistence type="predicted"/>
<evidence type="ECO:0000313" key="1">
    <source>
        <dbReference type="EMBL" id="KAI4534282.1"/>
    </source>
</evidence>
<reference evidence="1" key="1">
    <citation type="submission" date="2022-03" db="EMBL/GenBank/DDBJ databases">
        <title>Genomic analyses of argali, domestic sheep and their hybrids provide insights into chromosomal evolution, heterosis and genetic basis of agronomic traits.</title>
        <authorList>
            <person name="Li M."/>
        </authorList>
    </citation>
    <scope>NUCLEOTIDE SEQUENCE</scope>
    <source>
        <strain evidence="1">CAU-MHL-2022a</strain>
        <tissue evidence="1">Skin</tissue>
    </source>
</reference>
<organism evidence="1 2">
    <name type="scientific">Ovis ammon polii</name>
    <dbReference type="NCBI Taxonomy" id="230172"/>
    <lineage>
        <taxon>Eukaryota</taxon>
        <taxon>Metazoa</taxon>
        <taxon>Chordata</taxon>
        <taxon>Craniata</taxon>
        <taxon>Vertebrata</taxon>
        <taxon>Euteleostomi</taxon>
        <taxon>Mammalia</taxon>
        <taxon>Eutheria</taxon>
        <taxon>Laurasiatheria</taxon>
        <taxon>Artiodactyla</taxon>
        <taxon>Ruminantia</taxon>
        <taxon>Pecora</taxon>
        <taxon>Bovidae</taxon>
        <taxon>Caprinae</taxon>
        <taxon>Ovis</taxon>
    </lineage>
</organism>
<dbReference type="EMBL" id="JAKZEL010000019">
    <property type="protein sequence ID" value="KAI4534282.1"/>
    <property type="molecule type" value="Genomic_DNA"/>
</dbReference>
<dbReference type="AlphaFoldDB" id="A0AAD4Y4Q8"/>
<evidence type="ECO:0000313" key="2">
    <source>
        <dbReference type="Proteomes" id="UP001214576"/>
    </source>
</evidence>
<sequence length="121" mass="13254">MKSHDCLHGSITWTQYPGGSHSVSFQDSLAKLLTLGPCCYQGQAPRSSGSKAPFHGMLQSSSPKFEILDSYFRESRGAVHCVLISLVLQSHSFCINPQINNLLENLCFKFCCDGKPGQDAD</sequence>
<protein>
    <submittedName>
        <fullName evidence="1">Uncharacterized protein</fullName>
    </submittedName>
</protein>
<keyword evidence="2" id="KW-1185">Reference proteome</keyword>
<gene>
    <name evidence="1" type="ORF">MG293_015142</name>
</gene>
<name>A0AAD4Y4Q8_OVIAM</name>
<accession>A0AAD4Y4Q8</accession>
<dbReference type="Proteomes" id="UP001214576">
    <property type="component" value="Unassembled WGS sequence"/>
</dbReference>
<comment type="caution">
    <text evidence="1">The sequence shown here is derived from an EMBL/GenBank/DDBJ whole genome shotgun (WGS) entry which is preliminary data.</text>
</comment>